<name>A0A3B0SUS7_9ZZZZ</name>
<evidence type="ECO:0000313" key="1">
    <source>
        <dbReference type="EMBL" id="VAW04837.1"/>
    </source>
</evidence>
<reference evidence="1" key="1">
    <citation type="submission" date="2018-06" db="EMBL/GenBank/DDBJ databases">
        <authorList>
            <person name="Zhirakovskaya E."/>
        </authorList>
    </citation>
    <scope>NUCLEOTIDE SEQUENCE</scope>
</reference>
<proteinExistence type="predicted"/>
<dbReference type="EMBL" id="UOEF01000419">
    <property type="protein sequence ID" value="VAW04837.1"/>
    <property type="molecule type" value="Genomic_DNA"/>
</dbReference>
<accession>A0A3B0SUS7</accession>
<feature type="non-terminal residue" evidence="1">
    <location>
        <position position="72"/>
    </location>
</feature>
<dbReference type="AlphaFoldDB" id="A0A3B0SUS7"/>
<gene>
    <name evidence="1" type="ORF">MNBD_ALPHA04-2212</name>
</gene>
<protein>
    <submittedName>
        <fullName evidence="1">Uncharacterized protein</fullName>
    </submittedName>
</protein>
<sequence>MSGLALTDQADIGFGYSVVNLIPAELTGAFLSGVTVGSSCGLILTIDLQCVGKVADCPRGYQSPALIVFNDA</sequence>
<organism evidence="1">
    <name type="scientific">hydrothermal vent metagenome</name>
    <dbReference type="NCBI Taxonomy" id="652676"/>
    <lineage>
        <taxon>unclassified sequences</taxon>
        <taxon>metagenomes</taxon>
        <taxon>ecological metagenomes</taxon>
    </lineage>
</organism>